<dbReference type="AlphaFoldDB" id="A0A368PVR6"/>
<accession>A0A368PVR6</accession>
<name>A0A368PVR6_SETIT</name>
<dbReference type="EMBL" id="CM003529">
    <property type="protein sequence ID" value="RCV09729.1"/>
    <property type="molecule type" value="Genomic_DNA"/>
</dbReference>
<organism evidence="1">
    <name type="scientific">Setaria italica</name>
    <name type="common">Foxtail millet</name>
    <name type="synonym">Panicum italicum</name>
    <dbReference type="NCBI Taxonomy" id="4555"/>
    <lineage>
        <taxon>Eukaryota</taxon>
        <taxon>Viridiplantae</taxon>
        <taxon>Streptophyta</taxon>
        <taxon>Embryophyta</taxon>
        <taxon>Tracheophyta</taxon>
        <taxon>Spermatophyta</taxon>
        <taxon>Magnoliopsida</taxon>
        <taxon>Liliopsida</taxon>
        <taxon>Poales</taxon>
        <taxon>Poaceae</taxon>
        <taxon>PACMAD clade</taxon>
        <taxon>Panicoideae</taxon>
        <taxon>Panicodae</taxon>
        <taxon>Paniceae</taxon>
        <taxon>Cenchrinae</taxon>
        <taxon>Setaria</taxon>
    </lineage>
</organism>
<reference evidence="1" key="2">
    <citation type="submission" date="2015-07" db="EMBL/GenBank/DDBJ databases">
        <authorList>
            <person name="Noorani M."/>
        </authorList>
    </citation>
    <scope>NUCLEOTIDE SEQUENCE</scope>
    <source>
        <strain evidence="1">Yugu1</strain>
    </source>
</reference>
<gene>
    <name evidence="1" type="ORF">SETIT_2G052600v2</name>
</gene>
<sequence length="98" mass="11393">MLQDNSNRRSWMEFLQEPSTNCCQRFSKKERVFCWNITGAISHRARSFAAPDGPAPHHNILPWNLRAPLSRCVIFYSRLCVPRHVTIAFTLLHHCSLT</sequence>
<protein>
    <submittedName>
        <fullName evidence="1">Uncharacterized protein</fullName>
    </submittedName>
</protein>
<proteinExistence type="predicted"/>
<reference evidence="1" key="1">
    <citation type="journal article" date="2012" name="Nat. Biotechnol.">
        <title>Reference genome sequence of the model plant Setaria.</title>
        <authorList>
            <person name="Bennetzen J.L."/>
            <person name="Schmutz J."/>
            <person name="Wang H."/>
            <person name="Percifield R."/>
            <person name="Hawkins J."/>
            <person name="Pontaroli A.C."/>
            <person name="Estep M."/>
            <person name="Feng L."/>
            <person name="Vaughn J.N."/>
            <person name="Grimwood J."/>
            <person name="Jenkins J."/>
            <person name="Barry K."/>
            <person name="Lindquist E."/>
            <person name="Hellsten U."/>
            <person name="Deshpande S."/>
            <person name="Wang X."/>
            <person name="Wu X."/>
            <person name="Mitros T."/>
            <person name="Triplett J."/>
            <person name="Yang X."/>
            <person name="Ye C.Y."/>
            <person name="Mauro-Herrera M."/>
            <person name="Wang L."/>
            <person name="Li P."/>
            <person name="Sharma M."/>
            <person name="Sharma R."/>
            <person name="Ronald P.C."/>
            <person name="Panaud O."/>
            <person name="Kellogg E.A."/>
            <person name="Brutnell T.P."/>
            <person name="Doust A.N."/>
            <person name="Tuskan G.A."/>
            <person name="Rokhsar D."/>
            <person name="Devos K.M."/>
        </authorList>
    </citation>
    <scope>NUCLEOTIDE SEQUENCE [LARGE SCALE GENOMIC DNA]</scope>
    <source>
        <strain evidence="1">Yugu1</strain>
    </source>
</reference>
<evidence type="ECO:0000313" key="1">
    <source>
        <dbReference type="EMBL" id="RCV09729.1"/>
    </source>
</evidence>